<accession>G9ZGA4</accession>
<reference evidence="2 3" key="1">
    <citation type="submission" date="2011-08" db="EMBL/GenBank/DDBJ databases">
        <authorList>
            <person name="Weinstock G."/>
            <person name="Sodergren E."/>
            <person name="Clifton S."/>
            <person name="Fulton L."/>
            <person name="Fulton B."/>
            <person name="Courtney L."/>
            <person name="Fronick C."/>
            <person name="Harrison M."/>
            <person name="Strong C."/>
            <person name="Farmer C."/>
            <person name="Delahaunty K."/>
            <person name="Markovic C."/>
            <person name="Hall O."/>
            <person name="Minx P."/>
            <person name="Tomlinson C."/>
            <person name="Mitreva M."/>
            <person name="Hou S."/>
            <person name="Chen J."/>
            <person name="Wollam A."/>
            <person name="Pepin K.H."/>
            <person name="Johnson M."/>
            <person name="Bhonagiri V."/>
            <person name="Zhang X."/>
            <person name="Suruliraj S."/>
            <person name="Warren W."/>
            <person name="Chinwalla A."/>
            <person name="Mardis E.R."/>
            <person name="Wilson R.K."/>
        </authorList>
    </citation>
    <scope>NUCLEOTIDE SEQUENCE [LARGE SCALE GENOMIC DNA]</scope>
    <source>
        <strain evidence="2 3">F0432</strain>
    </source>
</reference>
<feature type="signal peptide" evidence="1">
    <location>
        <begin position="1"/>
        <end position="25"/>
    </location>
</feature>
<comment type="caution">
    <text evidence="2">The sequence shown here is derived from an EMBL/GenBank/DDBJ whole genome shotgun (WGS) entry which is preliminary data.</text>
</comment>
<dbReference type="HOGENOM" id="CLU_2877519_0_0_6"/>
<evidence type="ECO:0000313" key="2">
    <source>
        <dbReference type="EMBL" id="EHM53344.1"/>
    </source>
</evidence>
<dbReference type="STRING" id="797473.HMPREF9080_01808"/>
<evidence type="ECO:0008006" key="4">
    <source>
        <dbReference type="Google" id="ProtNLM"/>
    </source>
</evidence>
<gene>
    <name evidence="2" type="ORF">HMPREF9080_01808</name>
</gene>
<dbReference type="AlphaFoldDB" id="G9ZGA4"/>
<evidence type="ECO:0000256" key="1">
    <source>
        <dbReference type="SAM" id="SignalP"/>
    </source>
</evidence>
<name>G9ZGA4_9GAMM</name>
<protein>
    <recommendedName>
        <fullName evidence="4">Lipoprotein</fullName>
    </recommendedName>
</protein>
<organism evidence="2 3">
    <name type="scientific">Cardiobacterium valvarum F0432</name>
    <dbReference type="NCBI Taxonomy" id="797473"/>
    <lineage>
        <taxon>Bacteria</taxon>
        <taxon>Pseudomonadati</taxon>
        <taxon>Pseudomonadota</taxon>
        <taxon>Gammaproteobacteria</taxon>
        <taxon>Cardiobacteriales</taxon>
        <taxon>Cardiobacteriaceae</taxon>
        <taxon>Cardiobacterium</taxon>
    </lineage>
</organism>
<sequence>MRLFALTVIASALMACSSTTPPDPAKTCNYRLRDLTVNWYERSYWCVPDGTPNAASRGQDAGK</sequence>
<dbReference type="Proteomes" id="UP000004750">
    <property type="component" value="Unassembled WGS sequence"/>
</dbReference>
<proteinExistence type="predicted"/>
<evidence type="ECO:0000313" key="3">
    <source>
        <dbReference type="Proteomes" id="UP000004750"/>
    </source>
</evidence>
<feature type="chain" id="PRO_5003529965" description="Lipoprotein" evidence="1">
    <location>
        <begin position="26"/>
        <end position="63"/>
    </location>
</feature>
<dbReference type="EMBL" id="AGCM01000104">
    <property type="protein sequence ID" value="EHM53344.1"/>
    <property type="molecule type" value="Genomic_DNA"/>
</dbReference>
<keyword evidence="1" id="KW-0732">Signal</keyword>
<dbReference type="PROSITE" id="PS51257">
    <property type="entry name" value="PROKAR_LIPOPROTEIN"/>
    <property type="match status" value="1"/>
</dbReference>